<evidence type="ECO:0000313" key="3">
    <source>
        <dbReference type="EMBL" id="ORY41783.1"/>
    </source>
</evidence>
<feature type="repeat" description="WD" evidence="1">
    <location>
        <begin position="1164"/>
        <end position="1194"/>
    </location>
</feature>
<dbReference type="PROSITE" id="PS50082">
    <property type="entry name" value="WD_REPEATS_2"/>
    <property type="match status" value="2"/>
</dbReference>
<dbReference type="InterPro" id="IPR001680">
    <property type="entry name" value="WD40_rpt"/>
</dbReference>
<keyword evidence="1" id="KW-0853">WD repeat</keyword>
<comment type="caution">
    <text evidence="3">The sequence shown here is derived from an EMBL/GenBank/DDBJ whole genome shotgun (WGS) entry which is preliminary data.</text>
</comment>
<dbReference type="STRING" id="1754190.A0A1Y2C409"/>
<dbReference type="SMART" id="SM00320">
    <property type="entry name" value="WD40"/>
    <property type="match status" value="8"/>
</dbReference>
<name>A0A1Y2C409_9FUNG</name>
<dbReference type="Gene3D" id="2.130.10.10">
    <property type="entry name" value="YVTN repeat-like/Quinoprotein amine dehydrogenase"/>
    <property type="match status" value="3"/>
</dbReference>
<feature type="repeat" description="WD" evidence="1">
    <location>
        <begin position="1196"/>
        <end position="1231"/>
    </location>
</feature>
<dbReference type="PANTHER" id="PTHR44525">
    <property type="entry name" value="WD REPEAT-CONTAINING PROTEIN 27"/>
    <property type="match status" value="1"/>
</dbReference>
<protein>
    <submittedName>
        <fullName evidence="3">WD40 repeat-like protein</fullName>
    </submittedName>
</protein>
<dbReference type="Pfam" id="PF00400">
    <property type="entry name" value="WD40"/>
    <property type="match status" value="4"/>
</dbReference>
<accession>A0A1Y2C409</accession>
<evidence type="ECO:0000313" key="4">
    <source>
        <dbReference type="Proteomes" id="UP000193920"/>
    </source>
</evidence>
<dbReference type="PROSITE" id="PS50294">
    <property type="entry name" value="WD_REPEATS_REGION"/>
    <property type="match status" value="1"/>
</dbReference>
<sequence>MLTNSVKKINKEHIIKEHEKKEKKIFNLKLLSKINLNYLPRNSELTISSKFVACPLKNSIFSGQSRRYRNVLSRQCHVDHLLSRRKVTSYDERGEDEEENHFNEIYSLININDIYHQNNDIKNSLTKDLNNKSKEDFSYDLKYKYGISLNHNDPITAVTMSSSVVDSCSFFITCSRSKMIISLLNVMNLELINEEEIETGFGEVDWVTIDKSDQWIAMGVDRDIYVIEWSTLKIIKLEGHKERVTNVLFFYTLADPSQEYQSFLCLLSLSEDRTFIIWDFQNESCIYQSEILSPLPLSSVVIDQNRNRVIIGGADGRLRFFDLNTLRTKMICEPRCIHVTDLSNYWKETIEQDLDELNKNNNKNERKAIDINVVSSLPKWRMNLRGEDNNYDDLRNSEFKKKDTHNIDFGNDNGILNIHFLPQSFSIKKSIQSKFQESSNGYDVSFSSSSSSSHDKIKTKSSYLLVGMTQGIIILDSDNYNILYHYNLHEIPLSRFTEKKNPNSSQDQIEYSMSLVDGYHFFNFTNSTLITLSHRFNQSMDILELSVAQDIAKRDFLKFSEEEVDELCKDYINNKIDFQELIYKVTEKNVKGYWSRNVYNDIVNEFTIMGITTLEQIKDHIEADFNPKIPKFVLSFLKYFLERQSLFKKKLLSGLDHFSSSSFPLENINSIEPTSLYASKCEKIHPDSPLKWAFLENKLKDGKLKKKTTVGGLGVLDVMNQPITFHTHVKSSGYSTVPTSLAYAKNFSNKSKSKKLMKKPSSASGRMSTTSGRGLSSLSLKSSKSLPEIKSKELKKLGRPSSSSSSTSRTINDNLIKRPTSSQSNIDFNSNDDDIITSMSSLNFDVPNEFKSYDKCKGCFKFRIEYSPNCIQQAGSISSVNYNYDGSYIASSSINGSACIYKYKYKPKEKGILYNWNWKYSRELVGHNNSITNIRWGAKNSHELNKLLGGETQLLITSSKDNTARLWSLNKTDPLLVFKYIHGTPKNHQLSSSKTSTHGSVFTYEIKDASLFYQNHFVVLLHHNKLYFYRYLLQKQESGSVKPHQNNNKYKITTSFTTDAQYFTAFSCINNNLSHLLLTASSDKSINIYDANVNKNILSIPNASKGKPINSIILADYETPCSNFHDGFLTCSINDSIRWWDIRTQHNVRVFEGHSRSKYPIRCSISPCGRYISSGSEDNGFYIWDVRTSNTLAKVSGGHTDAVIDVAFNPKFAELSTASLDGKVRFYTEID</sequence>
<reference evidence="3 4" key="1">
    <citation type="submission" date="2016-08" db="EMBL/GenBank/DDBJ databases">
        <title>A Parts List for Fungal Cellulosomes Revealed by Comparative Genomics.</title>
        <authorList>
            <consortium name="DOE Joint Genome Institute"/>
            <person name="Haitjema C.H."/>
            <person name="Gilmore S.P."/>
            <person name="Henske J.K."/>
            <person name="Solomon K.V."/>
            <person name="De Groot R."/>
            <person name="Kuo A."/>
            <person name="Mondo S.J."/>
            <person name="Salamov A.A."/>
            <person name="Labutti K."/>
            <person name="Zhao Z."/>
            <person name="Chiniquy J."/>
            <person name="Barry K."/>
            <person name="Brewer H.M."/>
            <person name="Purvine S.O."/>
            <person name="Wright A.T."/>
            <person name="Boxma B."/>
            <person name="Van Alen T."/>
            <person name="Hackstein J.H."/>
            <person name="Baker S.E."/>
            <person name="Grigoriev I.V."/>
            <person name="O'Malley M.A."/>
        </authorList>
    </citation>
    <scope>NUCLEOTIDE SEQUENCE [LARGE SCALE GENOMIC DNA]</scope>
    <source>
        <strain evidence="3 4">G1</strain>
    </source>
</reference>
<dbReference type="OrthoDB" id="20669at2759"/>
<feature type="compositionally biased region" description="Basic and acidic residues" evidence="2">
    <location>
        <begin position="787"/>
        <end position="796"/>
    </location>
</feature>
<feature type="region of interest" description="Disordered" evidence="2">
    <location>
        <begin position="752"/>
        <end position="828"/>
    </location>
</feature>
<dbReference type="InterPro" id="IPR015943">
    <property type="entry name" value="WD40/YVTN_repeat-like_dom_sf"/>
</dbReference>
<organism evidence="3 4">
    <name type="scientific">Neocallimastix californiae</name>
    <dbReference type="NCBI Taxonomy" id="1754190"/>
    <lineage>
        <taxon>Eukaryota</taxon>
        <taxon>Fungi</taxon>
        <taxon>Fungi incertae sedis</taxon>
        <taxon>Chytridiomycota</taxon>
        <taxon>Chytridiomycota incertae sedis</taxon>
        <taxon>Neocallimastigomycetes</taxon>
        <taxon>Neocallimastigales</taxon>
        <taxon>Neocallimastigaceae</taxon>
        <taxon>Neocallimastix</taxon>
    </lineage>
</organism>
<dbReference type="SUPFAM" id="SSF50978">
    <property type="entry name" value="WD40 repeat-like"/>
    <property type="match status" value="2"/>
</dbReference>
<evidence type="ECO:0000256" key="2">
    <source>
        <dbReference type="SAM" id="MobiDB-lite"/>
    </source>
</evidence>
<dbReference type="InterPro" id="IPR042411">
    <property type="entry name" value="WDR27"/>
</dbReference>
<dbReference type="EMBL" id="MCOG01000122">
    <property type="protein sequence ID" value="ORY41783.1"/>
    <property type="molecule type" value="Genomic_DNA"/>
</dbReference>
<dbReference type="AlphaFoldDB" id="A0A1Y2C409"/>
<dbReference type="InterPro" id="IPR036322">
    <property type="entry name" value="WD40_repeat_dom_sf"/>
</dbReference>
<evidence type="ECO:0000256" key="1">
    <source>
        <dbReference type="PROSITE-ProRule" id="PRU00221"/>
    </source>
</evidence>
<proteinExistence type="predicted"/>
<dbReference type="PANTHER" id="PTHR44525:SF1">
    <property type="entry name" value="WD REPEAT-CONTAINING PROTEIN 27"/>
    <property type="match status" value="1"/>
</dbReference>
<feature type="compositionally biased region" description="Low complexity" evidence="2">
    <location>
        <begin position="759"/>
        <end position="786"/>
    </location>
</feature>
<gene>
    <name evidence="3" type="ORF">LY90DRAFT_671978</name>
</gene>
<dbReference type="Proteomes" id="UP000193920">
    <property type="component" value="Unassembled WGS sequence"/>
</dbReference>
<keyword evidence="4" id="KW-1185">Reference proteome</keyword>